<reference evidence="2" key="1">
    <citation type="submission" date="2025-08" db="UniProtKB">
        <authorList>
            <consortium name="Ensembl"/>
        </authorList>
    </citation>
    <scope>IDENTIFICATION</scope>
</reference>
<evidence type="ECO:0000256" key="1">
    <source>
        <dbReference type="SAM" id="SignalP"/>
    </source>
</evidence>
<dbReference type="GeneTree" id="ENSGT01110000270292"/>
<organism evidence="2 3">
    <name type="scientific">Paramormyrops kingsleyae</name>
    <dbReference type="NCBI Taxonomy" id="1676925"/>
    <lineage>
        <taxon>Eukaryota</taxon>
        <taxon>Metazoa</taxon>
        <taxon>Chordata</taxon>
        <taxon>Craniata</taxon>
        <taxon>Vertebrata</taxon>
        <taxon>Euteleostomi</taxon>
        <taxon>Actinopterygii</taxon>
        <taxon>Neopterygii</taxon>
        <taxon>Teleostei</taxon>
        <taxon>Osteoglossocephala</taxon>
        <taxon>Osteoglossomorpha</taxon>
        <taxon>Osteoglossiformes</taxon>
        <taxon>Mormyridae</taxon>
        <taxon>Paramormyrops</taxon>
    </lineage>
</organism>
<evidence type="ECO:0008006" key="4">
    <source>
        <dbReference type="Google" id="ProtNLM"/>
    </source>
</evidence>
<evidence type="ECO:0000313" key="2">
    <source>
        <dbReference type="Ensembl" id="ENSPKIP00000025415.1"/>
    </source>
</evidence>
<dbReference type="STRING" id="1676925.ENSPKIP00000025415"/>
<protein>
    <recommendedName>
        <fullName evidence="4">Kisspeptin 1</fullName>
    </recommendedName>
</protein>
<dbReference type="AlphaFoldDB" id="A0A3B3S5H2"/>
<feature type="signal peptide" evidence="1">
    <location>
        <begin position="1"/>
        <end position="21"/>
    </location>
</feature>
<reference evidence="2" key="2">
    <citation type="submission" date="2025-09" db="UniProtKB">
        <authorList>
            <consortium name="Ensembl"/>
        </authorList>
    </citation>
    <scope>IDENTIFICATION</scope>
</reference>
<name>A0A3B3S5H2_9TELE</name>
<proteinExistence type="predicted"/>
<dbReference type="Pfam" id="PF15152">
    <property type="entry name" value="Kisspeptin"/>
    <property type="match status" value="1"/>
</dbReference>
<dbReference type="Proteomes" id="UP000261540">
    <property type="component" value="Unplaced"/>
</dbReference>
<keyword evidence="3" id="KW-1185">Reference proteome</keyword>
<dbReference type="InterPro" id="IPR020207">
    <property type="entry name" value="Metastasis-suppressor_KiSS-1"/>
</dbReference>
<keyword evidence="1" id="KW-0732">Signal</keyword>
<feature type="chain" id="PRO_5017451546" description="Kisspeptin 1" evidence="1">
    <location>
        <begin position="22"/>
        <end position="120"/>
    </location>
</feature>
<sequence>MNSSMLFPTMLLMLAAGLREAYPSGSLQLNKDESPKLAFLKVLKVLDAASTTGPPPTVLSSPMPLQLSHSFMGARFHRRTWWYPEMAHIKAKKQQNLSSYNWNSFGLRYGKFDQKIKKWK</sequence>
<dbReference type="Ensembl" id="ENSPKIT00000006151.1">
    <property type="protein sequence ID" value="ENSPKIP00000025415.1"/>
    <property type="gene ID" value="ENSPKIG00000008289.1"/>
</dbReference>
<evidence type="ECO:0000313" key="3">
    <source>
        <dbReference type="Proteomes" id="UP000261540"/>
    </source>
</evidence>
<accession>A0A3B3S5H2</accession>